<dbReference type="Gene3D" id="3.40.50.2000">
    <property type="entry name" value="Glycogen Phosphorylase B"/>
    <property type="match status" value="2"/>
</dbReference>
<reference evidence="2 3" key="1">
    <citation type="journal article" date="2017" name="Int. J. Syst. Evol. Microbiol.">
        <title>Photobacterium alginatilyticum sp. nov., a marine bacterium isolated from bottom seawater.</title>
        <authorList>
            <person name="Wang X."/>
            <person name="Wang Y."/>
            <person name="Yang X."/>
            <person name="Sun H."/>
            <person name="Li B."/>
            <person name="Zhang X.H."/>
        </authorList>
    </citation>
    <scope>NUCLEOTIDE SEQUENCE [LARGE SCALE GENOMIC DNA]</scope>
    <source>
        <strain evidence="2 3">P03D4</strain>
    </source>
</reference>
<dbReference type="SUPFAM" id="SSF53756">
    <property type="entry name" value="UDP-Glycosyltransferase/glycogen phosphorylase"/>
    <property type="match status" value="1"/>
</dbReference>
<name>A0ABW9YGS8_9GAMM</name>
<dbReference type="PANTHER" id="PTHR45947">
    <property type="entry name" value="SULFOQUINOVOSYL TRANSFERASE SQD2"/>
    <property type="match status" value="1"/>
</dbReference>
<evidence type="ECO:0000313" key="3">
    <source>
        <dbReference type="Proteomes" id="UP000738517"/>
    </source>
</evidence>
<protein>
    <submittedName>
        <fullName evidence="2">Glycosyltransferase</fullName>
    </submittedName>
</protein>
<proteinExistence type="predicted"/>
<dbReference type="InterPro" id="IPR050194">
    <property type="entry name" value="Glycosyltransferase_grp1"/>
</dbReference>
<evidence type="ECO:0000313" key="2">
    <source>
        <dbReference type="EMBL" id="NBI52491.1"/>
    </source>
</evidence>
<dbReference type="Proteomes" id="UP000738517">
    <property type="component" value="Unassembled WGS sequence"/>
</dbReference>
<comment type="caution">
    <text evidence="2">The sequence shown here is derived from an EMBL/GenBank/DDBJ whole genome shotgun (WGS) entry which is preliminary data.</text>
</comment>
<feature type="domain" description="Glycosyltransferase subfamily 4-like N-terminal" evidence="1">
    <location>
        <begin position="28"/>
        <end position="185"/>
    </location>
</feature>
<keyword evidence="3" id="KW-1185">Reference proteome</keyword>
<dbReference type="PANTHER" id="PTHR45947:SF14">
    <property type="entry name" value="SLL1723 PROTEIN"/>
    <property type="match status" value="1"/>
</dbReference>
<gene>
    <name evidence="2" type="ORF">EIZ48_07885</name>
</gene>
<sequence length="378" mass="42914">MRQAMMKGYRMDMVAKKHVCHLVHGFHVGGLEKIIVNCINQLGEQYQHTIVTLTQAGELVEELPPSVTVIEMNKKPGNDLSLYPRLYRILAGIKPDIFHTYNLGTIEYQWVAWLARIPRRIHAEHGRDTYDPYGKVAKYRYLRLISSWVIHHVVAVSNDLYHWLQRDVGIRQAKLALITNGVDVEYFSPQFRKPSADKFIVGHVARLQGIKNQKLLINAFQHACQQDRDFSRHAELMLVGCGDDMTALKALANSDSRYGGQIIFTGRQQNVRDYYARFDVFAMSSIAEGIPVTLLESMAMGVPHVVTRVGGIREVLLEGETGLGVASQDRDSLAASLLKLFHDRGLRDGMGLVSRQRVEHHFSQLAMVEAYADLYHHR</sequence>
<accession>A0ABW9YGS8</accession>
<dbReference type="EMBL" id="RSEJ01000006">
    <property type="protein sequence ID" value="NBI52491.1"/>
    <property type="molecule type" value="Genomic_DNA"/>
</dbReference>
<organism evidence="2 3">
    <name type="scientific">Photobacterium alginatilyticum</name>
    <dbReference type="NCBI Taxonomy" id="1775171"/>
    <lineage>
        <taxon>Bacteria</taxon>
        <taxon>Pseudomonadati</taxon>
        <taxon>Pseudomonadota</taxon>
        <taxon>Gammaproteobacteria</taxon>
        <taxon>Vibrionales</taxon>
        <taxon>Vibrionaceae</taxon>
        <taxon>Photobacterium</taxon>
    </lineage>
</organism>
<dbReference type="Pfam" id="PF13692">
    <property type="entry name" value="Glyco_trans_1_4"/>
    <property type="match status" value="1"/>
</dbReference>
<evidence type="ECO:0000259" key="1">
    <source>
        <dbReference type="Pfam" id="PF13439"/>
    </source>
</evidence>
<dbReference type="InterPro" id="IPR028098">
    <property type="entry name" value="Glyco_trans_4-like_N"/>
</dbReference>
<dbReference type="Pfam" id="PF13439">
    <property type="entry name" value="Glyco_transf_4"/>
    <property type="match status" value="1"/>
</dbReference>